<dbReference type="Gene3D" id="2.60.40.790">
    <property type="match status" value="1"/>
</dbReference>
<dbReference type="InterPro" id="IPR045250">
    <property type="entry name" value="p23-like"/>
</dbReference>
<comment type="caution">
    <text evidence="4">The sequence shown here is derived from an EMBL/GenBank/DDBJ whole genome shotgun (WGS) entry which is preliminary data.</text>
</comment>
<evidence type="ECO:0000313" key="5">
    <source>
        <dbReference type="Proteomes" id="UP001281761"/>
    </source>
</evidence>
<feature type="domain" description="CS" evidence="3">
    <location>
        <begin position="3"/>
        <end position="93"/>
    </location>
</feature>
<keyword evidence="5" id="KW-1185">Reference proteome</keyword>
<protein>
    <submittedName>
        <fullName evidence="4">Cell cycle regulatory protein wos2</fullName>
    </submittedName>
</protein>
<dbReference type="CDD" id="cd06465">
    <property type="entry name" value="p23_hB-ind1_like"/>
    <property type="match status" value="1"/>
</dbReference>
<feature type="compositionally biased region" description="Acidic residues" evidence="2">
    <location>
        <begin position="160"/>
        <end position="178"/>
    </location>
</feature>
<name>A0ABQ9YMC6_9EUKA</name>
<organism evidence="4 5">
    <name type="scientific">Blattamonas nauphoetae</name>
    <dbReference type="NCBI Taxonomy" id="2049346"/>
    <lineage>
        <taxon>Eukaryota</taxon>
        <taxon>Metamonada</taxon>
        <taxon>Preaxostyla</taxon>
        <taxon>Oxymonadida</taxon>
        <taxon>Blattamonas</taxon>
    </lineage>
</organism>
<evidence type="ECO:0000313" key="4">
    <source>
        <dbReference type="EMBL" id="KAK2964915.1"/>
    </source>
</evidence>
<feature type="region of interest" description="Disordered" evidence="2">
    <location>
        <begin position="106"/>
        <end position="185"/>
    </location>
</feature>
<evidence type="ECO:0000256" key="2">
    <source>
        <dbReference type="SAM" id="MobiDB-lite"/>
    </source>
</evidence>
<gene>
    <name evidence="4" type="ORF">BLNAU_216</name>
</gene>
<evidence type="ECO:0000256" key="1">
    <source>
        <dbReference type="ARBA" id="ARBA00025733"/>
    </source>
</evidence>
<feature type="compositionally biased region" description="Gly residues" evidence="2">
    <location>
        <begin position="137"/>
        <end position="157"/>
    </location>
</feature>
<dbReference type="EMBL" id="JARBJD010000001">
    <property type="protein sequence ID" value="KAK2964915.1"/>
    <property type="molecule type" value="Genomic_DNA"/>
</dbReference>
<dbReference type="InterPro" id="IPR008978">
    <property type="entry name" value="HSP20-like_chaperone"/>
</dbReference>
<reference evidence="4 5" key="1">
    <citation type="journal article" date="2022" name="bioRxiv">
        <title>Genomics of Preaxostyla Flagellates Illuminates Evolutionary Transitions and the Path Towards Mitochondrial Loss.</title>
        <authorList>
            <person name="Novak L.V.F."/>
            <person name="Treitli S.C."/>
            <person name="Pyrih J."/>
            <person name="Halakuc P."/>
            <person name="Pipaliya S.V."/>
            <person name="Vacek V."/>
            <person name="Brzon O."/>
            <person name="Soukal P."/>
            <person name="Eme L."/>
            <person name="Dacks J.B."/>
            <person name="Karnkowska A."/>
            <person name="Elias M."/>
            <person name="Hampl V."/>
        </authorList>
    </citation>
    <scope>NUCLEOTIDE SEQUENCE [LARGE SCALE GENOMIC DNA]</scope>
    <source>
        <strain evidence="4">NAU3</strain>
        <tissue evidence="4">Gut</tissue>
    </source>
</reference>
<proteinExistence type="inferred from homology"/>
<sequence length="185" mass="20806">MSIKTPDLLWAQRAPHVFLKVNVPNVDQSSAVIDLTETSLHFHGKGGIDNSEYDATIEFFAPIDLEKSTKAISARFVVLMLVKKEEAWWARLCKEGKPRNVKVDWDNWKDEDDEDDDNGQYPNDFDMSQYGDMSQFGGMGGMGGMDGMNFGEDGGFGDMDNADIPDLEAPEDEEEPTNQEEKKEE</sequence>
<dbReference type="Proteomes" id="UP001281761">
    <property type="component" value="Unassembled WGS sequence"/>
</dbReference>
<comment type="similarity">
    <text evidence="1">Belongs to the p23/wos2 family.</text>
</comment>
<dbReference type="PANTHER" id="PTHR22932:SF1">
    <property type="entry name" value="CO-CHAPERONE PROTEIN DAF-41"/>
    <property type="match status" value="1"/>
</dbReference>
<dbReference type="InterPro" id="IPR007052">
    <property type="entry name" value="CS_dom"/>
</dbReference>
<dbReference type="PROSITE" id="PS51203">
    <property type="entry name" value="CS"/>
    <property type="match status" value="1"/>
</dbReference>
<feature type="compositionally biased region" description="Acidic residues" evidence="2">
    <location>
        <begin position="109"/>
        <end position="118"/>
    </location>
</feature>
<evidence type="ECO:0000259" key="3">
    <source>
        <dbReference type="PROSITE" id="PS51203"/>
    </source>
</evidence>
<dbReference type="PANTHER" id="PTHR22932">
    <property type="entry name" value="TELOMERASE-BINDING PROTEIN P23 HSP90 CO-CHAPERONE"/>
    <property type="match status" value="1"/>
</dbReference>
<dbReference type="Pfam" id="PF04969">
    <property type="entry name" value="CS"/>
    <property type="match status" value="1"/>
</dbReference>
<accession>A0ABQ9YMC6</accession>
<dbReference type="SUPFAM" id="SSF49764">
    <property type="entry name" value="HSP20-like chaperones"/>
    <property type="match status" value="1"/>
</dbReference>